<name>A0A6S6UFS8_9BACT</name>
<organism evidence="1">
    <name type="scientific">uncultured Sulfurovum sp</name>
    <dbReference type="NCBI Taxonomy" id="269237"/>
    <lineage>
        <taxon>Bacteria</taxon>
        <taxon>Pseudomonadati</taxon>
        <taxon>Campylobacterota</taxon>
        <taxon>Epsilonproteobacteria</taxon>
        <taxon>Campylobacterales</taxon>
        <taxon>Sulfurovaceae</taxon>
        <taxon>Sulfurovum</taxon>
        <taxon>environmental samples</taxon>
    </lineage>
</organism>
<dbReference type="AlphaFoldDB" id="A0A6S6UFS8"/>
<gene>
    <name evidence="1" type="ORF">HELGO_WM27391</name>
</gene>
<reference evidence="1" key="1">
    <citation type="submission" date="2020-01" db="EMBL/GenBank/DDBJ databases">
        <authorList>
            <person name="Meier V. D."/>
            <person name="Meier V D."/>
        </authorList>
    </citation>
    <scope>NUCLEOTIDE SEQUENCE</scope>
    <source>
        <strain evidence="1">HLG_WM_MAG_01</strain>
    </source>
</reference>
<sequence length="140" mass="16527">MFKILMTLSLFISFLIPQELLVVADTNFPVQSLTKEKIKAIFLDKKRFINSQQILVMNYEYNHPLRSCFEENILEKTPRALQKYWRRAYYKGKRPPKVLKSVAMLFSFFETVQPSIGYMDANLSNDRNVTILYSVRCDTK</sequence>
<dbReference type="EMBL" id="CACVAS010000166">
    <property type="protein sequence ID" value="CAA6827857.1"/>
    <property type="molecule type" value="Genomic_DNA"/>
</dbReference>
<accession>A0A6S6UFS8</accession>
<dbReference type="Gene3D" id="3.40.190.10">
    <property type="entry name" value="Periplasmic binding protein-like II"/>
    <property type="match status" value="1"/>
</dbReference>
<proteinExistence type="predicted"/>
<evidence type="ECO:0000313" key="1">
    <source>
        <dbReference type="EMBL" id="CAA6827857.1"/>
    </source>
</evidence>
<protein>
    <submittedName>
        <fullName evidence="1">Uncharacterized protein</fullName>
    </submittedName>
</protein>
<dbReference type="SUPFAM" id="SSF53850">
    <property type="entry name" value="Periplasmic binding protein-like II"/>
    <property type="match status" value="1"/>
</dbReference>